<evidence type="ECO:0000313" key="1">
    <source>
        <dbReference type="EMBL" id="KAK3784671.1"/>
    </source>
</evidence>
<dbReference type="Proteomes" id="UP001283361">
    <property type="component" value="Unassembled WGS sequence"/>
</dbReference>
<evidence type="ECO:0000313" key="2">
    <source>
        <dbReference type="Proteomes" id="UP001283361"/>
    </source>
</evidence>
<comment type="caution">
    <text evidence="1">The sequence shown here is derived from an EMBL/GenBank/DDBJ whole genome shotgun (WGS) entry which is preliminary data.</text>
</comment>
<dbReference type="AlphaFoldDB" id="A0AAE1ACC5"/>
<organism evidence="1 2">
    <name type="scientific">Elysia crispata</name>
    <name type="common">lettuce slug</name>
    <dbReference type="NCBI Taxonomy" id="231223"/>
    <lineage>
        <taxon>Eukaryota</taxon>
        <taxon>Metazoa</taxon>
        <taxon>Spiralia</taxon>
        <taxon>Lophotrochozoa</taxon>
        <taxon>Mollusca</taxon>
        <taxon>Gastropoda</taxon>
        <taxon>Heterobranchia</taxon>
        <taxon>Euthyneura</taxon>
        <taxon>Panpulmonata</taxon>
        <taxon>Sacoglossa</taxon>
        <taxon>Placobranchoidea</taxon>
        <taxon>Plakobranchidae</taxon>
        <taxon>Elysia</taxon>
    </lineage>
</organism>
<gene>
    <name evidence="1" type="ORF">RRG08_004981</name>
</gene>
<reference evidence="1" key="1">
    <citation type="journal article" date="2023" name="G3 (Bethesda)">
        <title>A reference genome for the long-term kleptoplast-retaining sea slug Elysia crispata morphotype clarki.</title>
        <authorList>
            <person name="Eastman K.E."/>
            <person name="Pendleton A.L."/>
            <person name="Shaikh M.A."/>
            <person name="Suttiyut T."/>
            <person name="Ogas R."/>
            <person name="Tomko P."/>
            <person name="Gavelis G."/>
            <person name="Widhalm J.R."/>
            <person name="Wisecaver J.H."/>
        </authorList>
    </citation>
    <scope>NUCLEOTIDE SEQUENCE</scope>
    <source>
        <strain evidence="1">ECLA1</strain>
    </source>
</reference>
<accession>A0AAE1ACC5</accession>
<protein>
    <submittedName>
        <fullName evidence="1">Uncharacterized protein</fullName>
    </submittedName>
</protein>
<name>A0AAE1ACC5_9GAST</name>
<sequence length="344" mass="38023">MNKNNNWYKQIATPQPSPYSTLLHQPPTRCILHLSQLTINQNLKWERFSVVMVMIKEIWQGHSPDPVGDNEHMIGKVMVIQMVMGVTVWSLPYNNGAIQPVSPLHAGVRMPVMSARIESFESDVERKRNNELFSIYSPVPEGGQGGDGTLCDQAHLYMKDDRAGMGHCVTKLTCSPVCEGRPGGDGTLCDQAHLYVKDDRAVMGHRVTRLTCSPVCEGRPGGDGTPCDQTHLYLKDDRAVMGHCVTRLTCSPVCEGRPGGDGTLCDQAHLYVKDDRAVMGHRVTRLTCSPVCEGRPGGDGTLCDQAHLYVKDDRAVMGHCDQAHLYVKDDRAVMGHRVTRLTCM</sequence>
<keyword evidence="2" id="KW-1185">Reference proteome</keyword>
<proteinExistence type="predicted"/>
<dbReference type="EMBL" id="JAWDGP010002219">
    <property type="protein sequence ID" value="KAK3784671.1"/>
    <property type="molecule type" value="Genomic_DNA"/>
</dbReference>